<feature type="repeat" description="ANK" evidence="3">
    <location>
        <begin position="537"/>
        <end position="564"/>
    </location>
</feature>
<evidence type="ECO:0000313" key="5">
    <source>
        <dbReference type="EMBL" id="CAL1541361.1"/>
    </source>
</evidence>
<feature type="repeat" description="ANK" evidence="3">
    <location>
        <begin position="67"/>
        <end position="99"/>
    </location>
</feature>
<dbReference type="InterPro" id="IPR001496">
    <property type="entry name" value="SOCS_box"/>
</dbReference>
<dbReference type="SMART" id="SM00969">
    <property type="entry name" value="SOCS_box"/>
    <property type="match status" value="1"/>
</dbReference>
<gene>
    <name evidence="5" type="ORF">GSLYS_00014967001</name>
</gene>
<dbReference type="SMART" id="SM00248">
    <property type="entry name" value="ANK"/>
    <property type="match status" value="10"/>
</dbReference>
<dbReference type="PANTHER" id="PTHR24198:SF165">
    <property type="entry name" value="ANKYRIN REPEAT-CONTAINING PROTEIN-RELATED"/>
    <property type="match status" value="1"/>
</dbReference>
<feature type="repeat" description="ANK" evidence="3">
    <location>
        <begin position="100"/>
        <end position="132"/>
    </location>
</feature>
<sequence length="576" mass="63803">MSLSELHGFILNNDIEKIISLINRGADVNAVTSHETAFTRAVQERRLEVVDIILNCNSFNPNALNQFSRSPLFMVSKSNLVDKVRTLLQLGAEVDAADLQGVTPLSIAAWYNNYEIADALIEHGALMTRADSAGLTPLHRACCNASLDVVKVLLRHGCNVNAVSPDMRTSLTLSLPTYYNLKVGKKKMTDMLSICELIIDAGCDMNKQDAKGWTALHHAVQNDSAPAVCLLAERNCRLELRNEQGFTPLQQCLKLNRFSLATYLLYYGADVTEAMPYLDRHVCPLIYLLFIQSESDKLLLNSKFRLARLLCEAQLPPVFDEQGATTCLKADETCVKYVELEDVHRWLENRSPCSLQHQIKVRIRRTMKGSNILPKIRQLPIGNNLKQFLNLGLGLDNLELFKLCRLHASIVEFDQNEIDEILQTNLNIDVPIDEKTALELATHVSNRGAVEAIWKRLSCSSLVDMTTSRDTLIHIAARNGTFPALEDFLTLENVNAQNSDGSTPLHLAVANGHFKTAERLVNNGATLAERVGDLPMMHLAAGSGAADFVDLLLSKGVDPNLLDQYGNTPLHVAASK</sequence>
<evidence type="ECO:0000313" key="6">
    <source>
        <dbReference type="Proteomes" id="UP001497497"/>
    </source>
</evidence>
<dbReference type="PRINTS" id="PR01415">
    <property type="entry name" value="ANKYRIN"/>
</dbReference>
<feature type="domain" description="SOCS box" evidence="4">
    <location>
        <begin position="352"/>
        <end position="392"/>
    </location>
</feature>
<organism evidence="5 6">
    <name type="scientific">Lymnaea stagnalis</name>
    <name type="common">Great pond snail</name>
    <name type="synonym">Helix stagnalis</name>
    <dbReference type="NCBI Taxonomy" id="6523"/>
    <lineage>
        <taxon>Eukaryota</taxon>
        <taxon>Metazoa</taxon>
        <taxon>Spiralia</taxon>
        <taxon>Lophotrochozoa</taxon>
        <taxon>Mollusca</taxon>
        <taxon>Gastropoda</taxon>
        <taxon>Heterobranchia</taxon>
        <taxon>Euthyneura</taxon>
        <taxon>Panpulmonata</taxon>
        <taxon>Hygrophila</taxon>
        <taxon>Lymnaeoidea</taxon>
        <taxon>Lymnaeidae</taxon>
        <taxon>Lymnaea</taxon>
    </lineage>
</organism>
<reference evidence="5 6" key="1">
    <citation type="submission" date="2024-04" db="EMBL/GenBank/DDBJ databases">
        <authorList>
            <consortium name="Genoscope - CEA"/>
            <person name="William W."/>
        </authorList>
    </citation>
    <scope>NUCLEOTIDE SEQUENCE [LARGE SCALE GENOMIC DNA]</scope>
</reference>
<dbReference type="PANTHER" id="PTHR24198">
    <property type="entry name" value="ANKYRIN REPEAT AND PROTEIN KINASE DOMAIN-CONTAINING PROTEIN"/>
    <property type="match status" value="1"/>
</dbReference>
<feature type="repeat" description="ANK" evidence="3">
    <location>
        <begin position="500"/>
        <end position="532"/>
    </location>
</feature>
<dbReference type="Pfam" id="PF07525">
    <property type="entry name" value="SOCS_box"/>
    <property type="match status" value="1"/>
</dbReference>
<evidence type="ECO:0000259" key="4">
    <source>
        <dbReference type="SMART" id="SM00969"/>
    </source>
</evidence>
<dbReference type="PROSITE" id="PS50297">
    <property type="entry name" value="ANK_REP_REGION"/>
    <property type="match status" value="3"/>
</dbReference>
<proteinExistence type="predicted"/>
<evidence type="ECO:0000256" key="1">
    <source>
        <dbReference type="ARBA" id="ARBA00022737"/>
    </source>
</evidence>
<keyword evidence="2 3" id="KW-0040">ANK repeat</keyword>
<feature type="repeat" description="ANK" evidence="3">
    <location>
        <begin position="211"/>
        <end position="243"/>
    </location>
</feature>
<dbReference type="EMBL" id="CAXITT010000428">
    <property type="protein sequence ID" value="CAL1541361.1"/>
    <property type="molecule type" value="Genomic_DNA"/>
</dbReference>
<name>A0AAV2I647_LYMST</name>
<comment type="caution">
    <text evidence="5">The sequence shown here is derived from an EMBL/GenBank/DDBJ whole genome shotgun (WGS) entry which is preliminary data.</text>
</comment>
<dbReference type="Proteomes" id="UP001497497">
    <property type="component" value="Unassembled WGS sequence"/>
</dbReference>
<keyword evidence="6" id="KW-1185">Reference proteome</keyword>
<dbReference type="PROSITE" id="PS50088">
    <property type="entry name" value="ANK_REPEAT"/>
    <property type="match status" value="6"/>
</dbReference>
<keyword evidence="1" id="KW-0677">Repeat</keyword>
<protein>
    <recommendedName>
        <fullName evidence="4">SOCS box domain-containing protein</fullName>
    </recommendedName>
</protein>
<dbReference type="Pfam" id="PF12796">
    <property type="entry name" value="Ank_2"/>
    <property type="match status" value="4"/>
</dbReference>
<feature type="repeat" description="ANK" evidence="3">
    <location>
        <begin position="133"/>
        <end position="165"/>
    </location>
</feature>
<dbReference type="Gene3D" id="1.25.40.20">
    <property type="entry name" value="Ankyrin repeat-containing domain"/>
    <property type="match status" value="5"/>
</dbReference>
<dbReference type="SUPFAM" id="SSF48403">
    <property type="entry name" value="Ankyrin repeat"/>
    <property type="match status" value="2"/>
</dbReference>
<evidence type="ECO:0000256" key="2">
    <source>
        <dbReference type="ARBA" id="ARBA00023043"/>
    </source>
</evidence>
<dbReference type="InterPro" id="IPR036770">
    <property type="entry name" value="Ankyrin_rpt-contain_sf"/>
</dbReference>
<evidence type="ECO:0000256" key="3">
    <source>
        <dbReference type="PROSITE-ProRule" id="PRU00023"/>
    </source>
</evidence>
<dbReference type="InterPro" id="IPR002110">
    <property type="entry name" value="Ankyrin_rpt"/>
</dbReference>
<feature type="non-terminal residue" evidence="5">
    <location>
        <position position="576"/>
    </location>
</feature>
<dbReference type="AlphaFoldDB" id="A0AAV2I647"/>
<accession>A0AAV2I647</accession>